<evidence type="ECO:0000256" key="4">
    <source>
        <dbReference type="RuleBase" id="RU003704"/>
    </source>
</evidence>
<keyword evidence="3 4" id="KW-0418">Kinase</keyword>
<dbReference type="InterPro" id="IPR052700">
    <property type="entry name" value="Carb_kinase_PfkB-like"/>
</dbReference>
<name>A0ABW2FYM3_9ACTN</name>
<dbReference type="InterPro" id="IPR029056">
    <property type="entry name" value="Ribokinase-like"/>
</dbReference>
<protein>
    <submittedName>
        <fullName evidence="6">Carbohydrate kinase family protein</fullName>
        <ecNumber evidence="6">2.7.1.-</ecNumber>
    </submittedName>
</protein>
<dbReference type="EC" id="2.7.1.-" evidence="6"/>
<dbReference type="Pfam" id="PF00294">
    <property type="entry name" value="PfkB"/>
    <property type="match status" value="1"/>
</dbReference>
<proteinExistence type="inferred from homology"/>
<comment type="caution">
    <text evidence="6">The sequence shown here is derived from an EMBL/GenBank/DDBJ whole genome shotgun (WGS) entry which is preliminary data.</text>
</comment>
<dbReference type="PANTHER" id="PTHR43320">
    <property type="entry name" value="SUGAR KINASE"/>
    <property type="match status" value="1"/>
</dbReference>
<sequence length="321" mass="30930">MGALLVVGEVVTDVVALHEGPLSPDTDTAARIAVRPGGAGANVAVWAAAAGAEARLLARAGADSADWHRGALCAAGVAPHLVVDAAAPTAVVISLVDAAAERTLVTDGGAAVRLGPPDWADALLDGAARLHLSGYHLFGGTGRRLVAVAVAAARARGVAVSADPASAGFLARAGVDAVRAALEGVGLLLPNRDEARLLAGTEDPVAAAELLSARYGETVVTLGAAGALVAAGGRVLARVPAEPAAAVDSTGAGDAFTGALLAARLAGADPVEAARAGCRAGAAAVTVVGGRPADAAALPGGLTARVPAPDDPVPGGATAVR</sequence>
<dbReference type="EMBL" id="JBHTAJ010000045">
    <property type="protein sequence ID" value="MFC7182356.1"/>
    <property type="molecule type" value="Genomic_DNA"/>
</dbReference>
<dbReference type="PRINTS" id="PR00990">
    <property type="entry name" value="RIBOKINASE"/>
</dbReference>
<evidence type="ECO:0000256" key="2">
    <source>
        <dbReference type="ARBA" id="ARBA00022679"/>
    </source>
</evidence>
<dbReference type="GO" id="GO:0016301">
    <property type="term" value="F:kinase activity"/>
    <property type="evidence" value="ECO:0007669"/>
    <property type="project" value="UniProtKB-KW"/>
</dbReference>
<reference evidence="7" key="1">
    <citation type="journal article" date="2019" name="Int. J. Syst. Evol. Microbiol.">
        <title>The Global Catalogue of Microorganisms (GCM) 10K type strain sequencing project: providing services to taxonomists for standard genome sequencing and annotation.</title>
        <authorList>
            <consortium name="The Broad Institute Genomics Platform"/>
            <consortium name="The Broad Institute Genome Sequencing Center for Infectious Disease"/>
            <person name="Wu L."/>
            <person name="Ma J."/>
        </authorList>
    </citation>
    <scope>NUCLEOTIDE SEQUENCE [LARGE SCALE GENOMIC DNA]</scope>
    <source>
        <strain evidence="7">CGMCC 1.12859</strain>
    </source>
</reference>
<evidence type="ECO:0000313" key="7">
    <source>
        <dbReference type="Proteomes" id="UP001596435"/>
    </source>
</evidence>
<accession>A0ABW2FYM3</accession>
<dbReference type="InterPro" id="IPR011611">
    <property type="entry name" value="PfkB_dom"/>
</dbReference>
<dbReference type="PROSITE" id="PS00584">
    <property type="entry name" value="PFKB_KINASES_2"/>
    <property type="match status" value="1"/>
</dbReference>
<evidence type="ECO:0000313" key="6">
    <source>
        <dbReference type="EMBL" id="MFC7182356.1"/>
    </source>
</evidence>
<organism evidence="6 7">
    <name type="scientific">Kitasatospora paranensis</name>
    <dbReference type="NCBI Taxonomy" id="258053"/>
    <lineage>
        <taxon>Bacteria</taxon>
        <taxon>Bacillati</taxon>
        <taxon>Actinomycetota</taxon>
        <taxon>Actinomycetes</taxon>
        <taxon>Kitasatosporales</taxon>
        <taxon>Streptomycetaceae</taxon>
        <taxon>Kitasatospora</taxon>
    </lineage>
</organism>
<evidence type="ECO:0000256" key="1">
    <source>
        <dbReference type="ARBA" id="ARBA00010688"/>
    </source>
</evidence>
<feature type="domain" description="Carbohydrate kinase PfkB" evidence="5">
    <location>
        <begin position="4"/>
        <end position="291"/>
    </location>
</feature>
<dbReference type="Proteomes" id="UP001596435">
    <property type="component" value="Unassembled WGS sequence"/>
</dbReference>
<dbReference type="Gene3D" id="3.40.1190.20">
    <property type="match status" value="1"/>
</dbReference>
<dbReference type="PANTHER" id="PTHR43320:SF3">
    <property type="entry name" value="CARBOHYDRATE KINASE PFKB DOMAIN-CONTAINING PROTEIN"/>
    <property type="match status" value="1"/>
</dbReference>
<evidence type="ECO:0000259" key="5">
    <source>
        <dbReference type="Pfam" id="PF00294"/>
    </source>
</evidence>
<dbReference type="InterPro" id="IPR002173">
    <property type="entry name" value="Carboh/pur_kinase_PfkB_CS"/>
</dbReference>
<dbReference type="SUPFAM" id="SSF53613">
    <property type="entry name" value="Ribokinase-like"/>
    <property type="match status" value="1"/>
</dbReference>
<dbReference type="RefSeq" id="WP_380231835.1">
    <property type="nucleotide sequence ID" value="NZ_JBHTAJ010000045.1"/>
</dbReference>
<dbReference type="InterPro" id="IPR002139">
    <property type="entry name" value="Ribo/fructo_kinase"/>
</dbReference>
<evidence type="ECO:0000256" key="3">
    <source>
        <dbReference type="ARBA" id="ARBA00022777"/>
    </source>
</evidence>
<gene>
    <name evidence="6" type="ORF">ACFQMG_22675</name>
</gene>
<keyword evidence="2 4" id="KW-0808">Transferase</keyword>
<keyword evidence="7" id="KW-1185">Reference proteome</keyword>
<comment type="similarity">
    <text evidence="1 4">Belongs to the carbohydrate kinase PfkB family.</text>
</comment>